<protein>
    <submittedName>
        <fullName evidence="1">Uncharacterized protein</fullName>
    </submittedName>
</protein>
<gene>
    <name evidence="1" type="ORF">QEH52_15320</name>
</gene>
<evidence type="ECO:0000313" key="1">
    <source>
        <dbReference type="EMBL" id="MDQ8208897.1"/>
    </source>
</evidence>
<accession>A0ABU1B0S6</accession>
<comment type="caution">
    <text evidence="1">The sequence shown here is derived from an EMBL/GenBank/DDBJ whole genome shotgun (WGS) entry which is preliminary data.</text>
</comment>
<sequence>MNKFLISSLLILLSALALYGAERRFTVVAPYGGKELRELGYLDEEGDFQQLKWGRQRRSPEYSAPASGDLSLVKPMLNEEGETIYQPVLLLPWPGDSQLALFAVVMVDGESQPTVLSIDDELETFPVDSLKVINGLDKSIYTLAGTRKFRLNPLQLSQPISTLDYHRIDKVIEDEAYEEDKSEANPGMPLAVGVEEAGDYELIYAAGLSISPGSRVLCLVLPPKKQGSARYQARVLLH</sequence>
<reference evidence="1 2" key="1">
    <citation type="submission" date="2023-04" db="EMBL/GenBank/DDBJ databases">
        <title>A novel bacteria isolated from coastal sediment.</title>
        <authorList>
            <person name="Liu X.-J."/>
            <person name="Du Z.-J."/>
        </authorList>
    </citation>
    <scope>NUCLEOTIDE SEQUENCE [LARGE SCALE GENOMIC DNA]</scope>
    <source>
        <strain evidence="1 2">SDUM461003</strain>
    </source>
</reference>
<keyword evidence="2" id="KW-1185">Reference proteome</keyword>
<proteinExistence type="predicted"/>
<dbReference type="RefSeq" id="WP_308951624.1">
    <property type="nucleotide sequence ID" value="NZ_JARXHW010000044.1"/>
</dbReference>
<dbReference type="Proteomes" id="UP001225316">
    <property type="component" value="Unassembled WGS sequence"/>
</dbReference>
<name>A0ABU1B0S6_9BACT</name>
<dbReference type="EMBL" id="JARXHW010000044">
    <property type="protein sequence ID" value="MDQ8208897.1"/>
    <property type="molecule type" value="Genomic_DNA"/>
</dbReference>
<evidence type="ECO:0000313" key="2">
    <source>
        <dbReference type="Proteomes" id="UP001225316"/>
    </source>
</evidence>
<organism evidence="1 2">
    <name type="scientific">Thalassobacterium maritimum</name>
    <dbReference type="NCBI Taxonomy" id="3041265"/>
    <lineage>
        <taxon>Bacteria</taxon>
        <taxon>Pseudomonadati</taxon>
        <taxon>Verrucomicrobiota</taxon>
        <taxon>Opitutia</taxon>
        <taxon>Puniceicoccales</taxon>
        <taxon>Coraliomargaritaceae</taxon>
        <taxon>Thalassobacterium</taxon>
    </lineage>
</organism>